<dbReference type="PANTHER" id="PTHR15422:SF24">
    <property type="entry name" value="DOMON RELATED DOMAIN-CONTAINING PROTEIN"/>
    <property type="match status" value="1"/>
</dbReference>
<keyword evidence="8 12" id="KW-1133">Transmembrane helix</keyword>
<accession>A0AAF3EZ52</accession>
<comment type="cofactor">
    <cofactor evidence="1">
        <name>heme b</name>
        <dbReference type="ChEBI" id="CHEBI:60344"/>
    </cofactor>
</comment>
<evidence type="ECO:0000256" key="6">
    <source>
        <dbReference type="ARBA" id="ARBA00022723"/>
    </source>
</evidence>
<protein>
    <recommendedName>
        <fullName evidence="11">ascorbate ferrireductase (transmembrane)</fullName>
        <ecNumber evidence="11">7.2.1.3</ecNumber>
    </recommendedName>
</protein>
<dbReference type="GO" id="GO:0140575">
    <property type="term" value="F:transmembrane monodehydroascorbate reductase activity"/>
    <property type="evidence" value="ECO:0007669"/>
    <property type="project" value="InterPro"/>
</dbReference>
<evidence type="ECO:0000256" key="10">
    <source>
        <dbReference type="ARBA" id="ARBA00023136"/>
    </source>
</evidence>
<feature type="domain" description="DOMON" evidence="13">
    <location>
        <begin position="33"/>
        <end position="164"/>
    </location>
</feature>
<keyword evidence="15" id="KW-1185">Reference proteome</keyword>
<evidence type="ECO:0000256" key="7">
    <source>
        <dbReference type="ARBA" id="ARBA00022982"/>
    </source>
</evidence>
<dbReference type="PROSITE" id="PS50939">
    <property type="entry name" value="CYTOCHROME_B561"/>
    <property type="match status" value="1"/>
</dbReference>
<organism evidence="15 16">
    <name type="scientific">Mesorhabditis belari</name>
    <dbReference type="NCBI Taxonomy" id="2138241"/>
    <lineage>
        <taxon>Eukaryota</taxon>
        <taxon>Metazoa</taxon>
        <taxon>Ecdysozoa</taxon>
        <taxon>Nematoda</taxon>
        <taxon>Chromadorea</taxon>
        <taxon>Rhabditida</taxon>
        <taxon>Rhabditina</taxon>
        <taxon>Rhabditomorpha</taxon>
        <taxon>Rhabditoidea</taxon>
        <taxon>Rhabditidae</taxon>
        <taxon>Mesorhabditinae</taxon>
        <taxon>Mesorhabditis</taxon>
    </lineage>
</organism>
<evidence type="ECO:0000256" key="2">
    <source>
        <dbReference type="ARBA" id="ARBA00004141"/>
    </source>
</evidence>
<dbReference type="EC" id="7.2.1.3" evidence="11"/>
<proteinExistence type="predicted"/>
<dbReference type="GO" id="GO:0016020">
    <property type="term" value="C:membrane"/>
    <property type="evidence" value="ECO:0007669"/>
    <property type="project" value="UniProtKB-SubCell"/>
</dbReference>
<dbReference type="InterPro" id="IPR006593">
    <property type="entry name" value="Cyt_b561/ferric_Rdtase_TM"/>
</dbReference>
<evidence type="ECO:0000313" key="15">
    <source>
        <dbReference type="Proteomes" id="UP000887575"/>
    </source>
</evidence>
<keyword evidence="4" id="KW-0349">Heme</keyword>
<dbReference type="SMART" id="SM00665">
    <property type="entry name" value="B561"/>
    <property type="match status" value="1"/>
</dbReference>
<feature type="domain" description="Cytochrome b561" evidence="14">
    <location>
        <begin position="188"/>
        <end position="402"/>
    </location>
</feature>
<dbReference type="InterPro" id="IPR005018">
    <property type="entry name" value="DOMON_domain"/>
</dbReference>
<feature type="transmembrane region" description="Helical" evidence="12">
    <location>
        <begin position="380"/>
        <end position="399"/>
    </location>
</feature>
<evidence type="ECO:0000259" key="14">
    <source>
        <dbReference type="PROSITE" id="PS50939"/>
    </source>
</evidence>
<dbReference type="WBParaSite" id="MBELARI_LOCUS19522.1">
    <property type="protein sequence ID" value="MBELARI_LOCUS19522.1"/>
    <property type="gene ID" value="MBELARI_LOCUS19522"/>
</dbReference>
<comment type="subcellular location">
    <subcellularLocation>
        <location evidence="2">Membrane</location>
        <topology evidence="2">Multi-pass membrane protein</topology>
    </subcellularLocation>
</comment>
<keyword evidence="7" id="KW-0249">Electron transport</keyword>
<keyword evidence="6" id="KW-0479">Metal-binding</keyword>
<keyword evidence="10 12" id="KW-0472">Membrane</keyword>
<dbReference type="AlphaFoldDB" id="A0AAF3EZ52"/>
<feature type="transmembrane region" description="Helical" evidence="12">
    <location>
        <begin position="224"/>
        <end position="249"/>
    </location>
</feature>
<keyword evidence="3" id="KW-0813">Transport</keyword>
<evidence type="ECO:0000256" key="9">
    <source>
        <dbReference type="ARBA" id="ARBA00023004"/>
    </source>
</evidence>
<feature type="transmembrane region" description="Helical" evidence="12">
    <location>
        <begin position="312"/>
        <end position="331"/>
    </location>
</feature>
<feature type="transmembrane region" description="Helical" evidence="12">
    <location>
        <begin position="343"/>
        <end position="368"/>
    </location>
</feature>
<name>A0AAF3EZ52_9BILA</name>
<dbReference type="GO" id="GO:0046872">
    <property type="term" value="F:metal ion binding"/>
    <property type="evidence" value="ECO:0007669"/>
    <property type="project" value="UniProtKB-KW"/>
</dbReference>
<evidence type="ECO:0000256" key="12">
    <source>
        <dbReference type="SAM" id="Phobius"/>
    </source>
</evidence>
<evidence type="ECO:0000256" key="3">
    <source>
        <dbReference type="ARBA" id="ARBA00022448"/>
    </source>
</evidence>
<dbReference type="Pfam" id="PF03188">
    <property type="entry name" value="Cytochrom_B561"/>
    <property type="match status" value="1"/>
</dbReference>
<dbReference type="Proteomes" id="UP000887575">
    <property type="component" value="Unassembled WGS sequence"/>
</dbReference>
<dbReference type="CDD" id="cd08760">
    <property type="entry name" value="Cyt_b561_FRRS1_like"/>
    <property type="match status" value="1"/>
</dbReference>
<reference evidence="16" key="1">
    <citation type="submission" date="2024-02" db="UniProtKB">
        <authorList>
            <consortium name="WormBaseParasite"/>
        </authorList>
    </citation>
    <scope>IDENTIFICATION</scope>
</reference>
<feature type="transmembrane region" description="Helical" evidence="12">
    <location>
        <begin position="270"/>
        <end position="292"/>
    </location>
</feature>
<dbReference type="InterPro" id="IPR045150">
    <property type="entry name" value="CYB561D1/2"/>
</dbReference>
<keyword evidence="5 12" id="KW-0812">Transmembrane</keyword>
<evidence type="ECO:0000259" key="13">
    <source>
        <dbReference type="PROSITE" id="PS50836"/>
    </source>
</evidence>
<dbReference type="Gene3D" id="1.20.120.1770">
    <property type="match status" value="1"/>
</dbReference>
<sequence>MLFVNGLELNECNVTHSCWTHPPLCQQKTPNDCVSVVKWKPKGEEGYEFEISSYINTLDPSKSYWIAVGISHNQRMDDDTVFECISSPDGHHRAQISFNDETHNQVLHQATSQLLHSNEISLIDGFFKCNVTYLPDNRLKVLQEDQFKIHQIESKPFYLLFAKGSADRYTFEKDIHFMNDGPDFPWITGEMVGFCRNCTDKSFAIIGENSIQTKVQRYWRYRIAVFHGSILIFCWWVLVSNAILIARFFKPLWPKRKLCGVAVWFQLHRLLNLVAFPLEILSVLLIFFQSGWVWYECSYECDLMALSKKMHAITGVTATVMALLNPLVALIRPAPDSDSRPIFNWIHWFFGMFAWIFASVTILLSVPLGKTGLYSNYGPTPFYIMAGYILFFIAINILLEMITSTSDRRVIRDDSDGVHRFIVSQSGMSLSVLNGPTTEHPSTRVTVCF</sequence>
<evidence type="ECO:0000256" key="8">
    <source>
        <dbReference type="ARBA" id="ARBA00022989"/>
    </source>
</evidence>
<evidence type="ECO:0000256" key="5">
    <source>
        <dbReference type="ARBA" id="ARBA00022692"/>
    </source>
</evidence>
<keyword evidence="9" id="KW-0408">Iron</keyword>
<evidence type="ECO:0000313" key="16">
    <source>
        <dbReference type="WBParaSite" id="MBELARI_LOCUS19522.1"/>
    </source>
</evidence>
<dbReference type="GO" id="GO:0020037">
    <property type="term" value="F:heme binding"/>
    <property type="evidence" value="ECO:0007669"/>
    <property type="project" value="TreeGrafter"/>
</dbReference>
<evidence type="ECO:0000256" key="4">
    <source>
        <dbReference type="ARBA" id="ARBA00022617"/>
    </source>
</evidence>
<evidence type="ECO:0000256" key="11">
    <source>
        <dbReference type="ARBA" id="ARBA00024225"/>
    </source>
</evidence>
<dbReference type="PANTHER" id="PTHR15422">
    <property type="entry name" value="OS05G0565100 PROTEIN"/>
    <property type="match status" value="1"/>
</dbReference>
<dbReference type="GO" id="GO:0140571">
    <property type="term" value="F:transmembrane ascorbate ferrireductase activity"/>
    <property type="evidence" value="ECO:0007669"/>
    <property type="project" value="UniProtKB-EC"/>
</dbReference>
<dbReference type="PROSITE" id="PS50836">
    <property type="entry name" value="DOMON"/>
    <property type="match status" value="1"/>
</dbReference>
<evidence type="ECO:0000256" key="1">
    <source>
        <dbReference type="ARBA" id="ARBA00001970"/>
    </source>
</evidence>